<comment type="caution">
    <text evidence="6">The sequence shown here is derived from an EMBL/GenBank/DDBJ whole genome shotgun (WGS) entry which is preliminary data.</text>
</comment>
<dbReference type="PRINTS" id="PR00455">
    <property type="entry name" value="HTHTETR"/>
</dbReference>
<organism evidence="6 8">
    <name type="scientific">Amycolatopsis regifaucium</name>
    <dbReference type="NCBI Taxonomy" id="546365"/>
    <lineage>
        <taxon>Bacteria</taxon>
        <taxon>Bacillati</taxon>
        <taxon>Actinomycetota</taxon>
        <taxon>Actinomycetes</taxon>
        <taxon>Pseudonocardiales</taxon>
        <taxon>Pseudonocardiaceae</taxon>
        <taxon>Amycolatopsis</taxon>
    </lineage>
</organism>
<gene>
    <name evidence="7" type="ORF">ATP06_0223320</name>
    <name evidence="6" type="ORF">AVL48_07680</name>
</gene>
<dbReference type="PROSITE" id="PS50977">
    <property type="entry name" value="HTH_TETR_2"/>
    <property type="match status" value="1"/>
</dbReference>
<dbReference type="InterPro" id="IPR041583">
    <property type="entry name" value="TetR_C_31"/>
</dbReference>
<name>A0A154MC60_9PSEU</name>
<dbReference type="Proteomes" id="UP000076321">
    <property type="component" value="Unassembled WGS sequence"/>
</dbReference>
<evidence type="ECO:0000259" key="5">
    <source>
        <dbReference type="PROSITE" id="PS50977"/>
    </source>
</evidence>
<evidence type="ECO:0000256" key="2">
    <source>
        <dbReference type="ARBA" id="ARBA00023125"/>
    </source>
</evidence>
<sequence length="192" mass="20427">MAGPQTRDRLVNTRETILHATLKVVGEQGVGGLTNRRIATAASVSLGTLTYHFPSQTALLREAMLLFVEEETAKLTGFVDTYREQGLSVEEAASVVEQVIAKLPFGTDELGAHELYLQAARDPGLQDAAARCFAAYDELALVILRTLGVASPERLTGPVVALIAGLQLRRLATGGDGVEVALPLMMLVRGAS</sequence>
<reference evidence="7 9" key="2">
    <citation type="submission" date="2016-11" db="EMBL/GenBank/DDBJ databases">
        <title>Genome sequencing of Amycolatopsis regifaucium.</title>
        <authorList>
            <person name="Mayilraj S."/>
            <person name="Kaur N."/>
        </authorList>
    </citation>
    <scope>NUCLEOTIDE SEQUENCE [LARGE SCALE GENOMIC DNA]</scope>
    <source>
        <strain evidence="7 9">GY080</strain>
    </source>
</reference>
<dbReference type="AlphaFoldDB" id="A0A154MC60"/>
<evidence type="ECO:0000313" key="7">
    <source>
        <dbReference type="EMBL" id="OKA06094.1"/>
    </source>
</evidence>
<evidence type="ECO:0000313" key="8">
    <source>
        <dbReference type="Proteomes" id="UP000076321"/>
    </source>
</evidence>
<dbReference type="Pfam" id="PF00440">
    <property type="entry name" value="TetR_N"/>
    <property type="match status" value="1"/>
</dbReference>
<proteinExistence type="predicted"/>
<dbReference type="EMBL" id="LQCI01000034">
    <property type="protein sequence ID" value="KZB81837.1"/>
    <property type="molecule type" value="Genomic_DNA"/>
</dbReference>
<evidence type="ECO:0000313" key="6">
    <source>
        <dbReference type="EMBL" id="KZB81837.1"/>
    </source>
</evidence>
<dbReference type="GO" id="GO:0000976">
    <property type="term" value="F:transcription cis-regulatory region binding"/>
    <property type="evidence" value="ECO:0007669"/>
    <property type="project" value="TreeGrafter"/>
</dbReference>
<dbReference type="PANTHER" id="PTHR30055">
    <property type="entry name" value="HTH-TYPE TRANSCRIPTIONAL REGULATOR RUTR"/>
    <property type="match status" value="1"/>
</dbReference>
<keyword evidence="3" id="KW-0804">Transcription</keyword>
<dbReference type="PANTHER" id="PTHR30055:SF234">
    <property type="entry name" value="HTH-TYPE TRANSCRIPTIONAL REGULATOR BETI"/>
    <property type="match status" value="1"/>
</dbReference>
<keyword evidence="2 4" id="KW-0238">DNA-binding</keyword>
<evidence type="ECO:0000256" key="1">
    <source>
        <dbReference type="ARBA" id="ARBA00023015"/>
    </source>
</evidence>
<protein>
    <submittedName>
        <fullName evidence="6">TetR family transcriptional regulator</fullName>
    </submittedName>
</protein>
<dbReference type="Proteomes" id="UP000186883">
    <property type="component" value="Unassembled WGS sequence"/>
</dbReference>
<accession>A0A154MC60</accession>
<keyword evidence="1" id="KW-0805">Transcription regulation</keyword>
<reference evidence="6 8" key="1">
    <citation type="submission" date="2015-12" db="EMBL/GenBank/DDBJ databases">
        <title>Amycolatopsis regifaucium genome sequencing and assembly.</title>
        <authorList>
            <person name="Mayilraj S."/>
        </authorList>
    </citation>
    <scope>NUCLEOTIDE SEQUENCE [LARGE SCALE GENOMIC DNA]</scope>
    <source>
        <strain evidence="6 8">GY080</strain>
    </source>
</reference>
<feature type="DNA-binding region" description="H-T-H motif" evidence="4">
    <location>
        <begin position="34"/>
        <end position="53"/>
    </location>
</feature>
<feature type="domain" description="HTH tetR-type" evidence="5">
    <location>
        <begin position="11"/>
        <end position="71"/>
    </location>
</feature>
<evidence type="ECO:0000256" key="3">
    <source>
        <dbReference type="ARBA" id="ARBA00023163"/>
    </source>
</evidence>
<dbReference type="Pfam" id="PF17940">
    <property type="entry name" value="TetR_C_31"/>
    <property type="match status" value="1"/>
</dbReference>
<evidence type="ECO:0000256" key="4">
    <source>
        <dbReference type="PROSITE-ProRule" id="PRU00335"/>
    </source>
</evidence>
<dbReference type="InterPro" id="IPR050109">
    <property type="entry name" value="HTH-type_TetR-like_transc_reg"/>
</dbReference>
<dbReference type="InterPro" id="IPR009057">
    <property type="entry name" value="Homeodomain-like_sf"/>
</dbReference>
<dbReference type="InterPro" id="IPR001647">
    <property type="entry name" value="HTH_TetR"/>
</dbReference>
<dbReference type="SUPFAM" id="SSF46689">
    <property type="entry name" value="Homeodomain-like"/>
    <property type="match status" value="1"/>
</dbReference>
<dbReference type="Gene3D" id="1.10.357.10">
    <property type="entry name" value="Tetracycline Repressor, domain 2"/>
    <property type="match status" value="1"/>
</dbReference>
<dbReference type="GO" id="GO:0003700">
    <property type="term" value="F:DNA-binding transcription factor activity"/>
    <property type="evidence" value="ECO:0007669"/>
    <property type="project" value="TreeGrafter"/>
</dbReference>
<evidence type="ECO:0000313" key="9">
    <source>
        <dbReference type="Proteomes" id="UP000186883"/>
    </source>
</evidence>
<keyword evidence="9" id="KW-1185">Reference proteome</keyword>
<dbReference type="EMBL" id="LOBU02000015">
    <property type="protein sequence ID" value="OKA06094.1"/>
    <property type="molecule type" value="Genomic_DNA"/>
</dbReference>